<dbReference type="PANTHER" id="PTHR21058">
    <property type="entry name" value="6,7-DIMETHYL-8-RIBITYLLUMAZINE SYNTHASE DMRL SYNTHASE LUMAZINE SYNTHASE"/>
    <property type="match status" value="1"/>
</dbReference>
<dbReference type="FunFam" id="3.40.50.960:FF:000001">
    <property type="entry name" value="6,7-dimethyl-8-ribityllumazine synthase"/>
    <property type="match status" value="1"/>
</dbReference>
<dbReference type="GO" id="GO:0005829">
    <property type="term" value="C:cytosol"/>
    <property type="evidence" value="ECO:0007669"/>
    <property type="project" value="TreeGrafter"/>
</dbReference>
<evidence type="ECO:0000256" key="2">
    <source>
        <dbReference type="ARBA" id="ARBA00007424"/>
    </source>
</evidence>
<feature type="active site" description="Proton donor" evidence="9">
    <location>
        <position position="89"/>
    </location>
</feature>
<feature type="binding site" evidence="9">
    <location>
        <position position="114"/>
    </location>
    <ligand>
        <name>5-amino-6-(D-ribitylamino)uracil</name>
        <dbReference type="ChEBI" id="CHEBI:15934"/>
    </ligand>
</feature>
<dbReference type="Gene3D" id="3.40.50.960">
    <property type="entry name" value="Lumazine/riboflavin synthase"/>
    <property type="match status" value="1"/>
</dbReference>
<dbReference type="InterPro" id="IPR034964">
    <property type="entry name" value="LS"/>
</dbReference>
<organism evidence="10">
    <name type="scientific">Tuwongella immobilis</name>
    <dbReference type="NCBI Taxonomy" id="692036"/>
    <lineage>
        <taxon>Bacteria</taxon>
        <taxon>Pseudomonadati</taxon>
        <taxon>Planctomycetota</taxon>
        <taxon>Planctomycetia</taxon>
        <taxon>Gemmatales</taxon>
        <taxon>Gemmataceae</taxon>
        <taxon>Tuwongella</taxon>
    </lineage>
</organism>
<proteinExistence type="inferred from homology"/>
<dbReference type="NCBIfam" id="TIGR00114">
    <property type="entry name" value="lumazine-synth"/>
    <property type="match status" value="1"/>
</dbReference>
<dbReference type="RefSeq" id="WP_162658312.1">
    <property type="nucleotide sequence ID" value="NZ_LR593887.1"/>
</dbReference>
<dbReference type="EC" id="2.5.1.78" evidence="3 9"/>
<evidence type="ECO:0000256" key="9">
    <source>
        <dbReference type="HAMAP-Rule" id="MF_00178"/>
    </source>
</evidence>
<dbReference type="GO" id="GO:0009349">
    <property type="term" value="C:riboflavin synthase complex"/>
    <property type="evidence" value="ECO:0007669"/>
    <property type="project" value="UniProtKB-UniRule"/>
</dbReference>
<evidence type="ECO:0000256" key="6">
    <source>
        <dbReference type="ARBA" id="ARBA00048785"/>
    </source>
</evidence>
<dbReference type="PANTHER" id="PTHR21058:SF0">
    <property type="entry name" value="6,7-DIMETHYL-8-RIBITYLLUMAZINE SYNTHASE"/>
    <property type="match status" value="1"/>
</dbReference>
<name>A0A6C2YQQ9_9BACT</name>
<comment type="pathway">
    <text evidence="1 9">Cofactor biosynthesis; riboflavin biosynthesis; riboflavin from 2-hydroxy-3-oxobutyl phosphate and 5-amino-6-(D-ribitylamino)uracil: step 1/2.</text>
</comment>
<sequence>MPTVYEGNFATPHGRFALVVARFNGFLVESLAEGAMDALKRHGVADDAVDLVRVPGSFEIPVIARHLADSQRYAAIICLGAVIKGDTDHYDYVAGSATSGIAQVATQTGVPVIYGLLTCDTLEQAINRAGVKAGNKGFEAAVTAIEMVNLIHSLPKAKA</sequence>
<evidence type="ECO:0000256" key="7">
    <source>
        <dbReference type="ARBA" id="ARBA00058151"/>
    </source>
</evidence>
<evidence type="ECO:0000256" key="8">
    <source>
        <dbReference type="ARBA" id="ARBA00072606"/>
    </source>
</evidence>
<accession>A0A6C2YQQ9</accession>
<dbReference type="EMBL" id="LR586016">
    <property type="protein sequence ID" value="VIP03222.1"/>
    <property type="molecule type" value="Genomic_DNA"/>
</dbReference>
<evidence type="ECO:0000256" key="4">
    <source>
        <dbReference type="ARBA" id="ARBA00022619"/>
    </source>
</evidence>
<comment type="function">
    <text evidence="7 9">Catalyzes the formation of 6,7-dimethyl-8-ribityllumazine by condensation of 5-amino-6-(D-ribitylamino)uracil with 3,4-dihydroxy-2-butanone 4-phosphate. This is the penultimate step in the biosynthesis of riboflavin.</text>
</comment>
<reference evidence="10" key="1">
    <citation type="submission" date="2019-04" db="EMBL/GenBank/DDBJ databases">
        <authorList>
            <consortium name="Science for Life Laboratories"/>
        </authorList>
    </citation>
    <scope>NUCLEOTIDE SEQUENCE</scope>
    <source>
        <strain evidence="10">MBLW1</strain>
    </source>
</reference>
<dbReference type="EMBL" id="LR593887">
    <property type="protein sequence ID" value="VTS03753.1"/>
    <property type="molecule type" value="Genomic_DNA"/>
</dbReference>
<feature type="binding site" evidence="9">
    <location>
        <position position="23"/>
    </location>
    <ligand>
        <name>5-amino-6-(D-ribitylamino)uracil</name>
        <dbReference type="ChEBI" id="CHEBI:15934"/>
    </ligand>
</feature>
<protein>
    <recommendedName>
        <fullName evidence="8 9">6,7-dimethyl-8-ribityllumazine synthase</fullName>
        <shortName evidence="9">DMRL synthase</shortName>
        <shortName evidence="9">LS</shortName>
        <shortName evidence="9">Lumazine synthase</shortName>
        <ecNumber evidence="3 9">2.5.1.78</ecNumber>
    </recommendedName>
</protein>
<dbReference type="FunCoup" id="A0A6C2YQQ9">
    <property type="interactions" value="516"/>
</dbReference>
<dbReference type="NCBIfam" id="NF000812">
    <property type="entry name" value="PRK00061.1-4"/>
    <property type="match status" value="1"/>
</dbReference>
<dbReference type="CDD" id="cd09209">
    <property type="entry name" value="Lumazine_synthase-I"/>
    <property type="match status" value="1"/>
</dbReference>
<evidence type="ECO:0000313" key="11">
    <source>
        <dbReference type="Proteomes" id="UP000464378"/>
    </source>
</evidence>
<evidence type="ECO:0000256" key="1">
    <source>
        <dbReference type="ARBA" id="ARBA00004917"/>
    </source>
</evidence>
<dbReference type="AlphaFoldDB" id="A0A6C2YQQ9"/>
<comment type="similarity">
    <text evidence="2 9">Belongs to the DMRL synthase family.</text>
</comment>
<dbReference type="Proteomes" id="UP000464378">
    <property type="component" value="Chromosome"/>
</dbReference>
<dbReference type="GO" id="GO:0000906">
    <property type="term" value="F:6,7-dimethyl-8-ribityllumazine synthase activity"/>
    <property type="evidence" value="ECO:0007669"/>
    <property type="project" value="UniProtKB-UniRule"/>
</dbReference>
<feature type="binding site" evidence="9">
    <location>
        <begin position="81"/>
        <end position="83"/>
    </location>
    <ligand>
        <name>5-amino-6-(D-ribitylamino)uracil</name>
        <dbReference type="ChEBI" id="CHEBI:15934"/>
    </ligand>
</feature>
<feature type="binding site" evidence="9">
    <location>
        <begin position="86"/>
        <end position="87"/>
    </location>
    <ligand>
        <name>(2S)-2-hydroxy-3-oxobutyl phosphate</name>
        <dbReference type="ChEBI" id="CHEBI:58830"/>
    </ligand>
</feature>
<keyword evidence="11" id="KW-1185">Reference proteome</keyword>
<dbReference type="UniPathway" id="UPA00275">
    <property type="reaction ID" value="UER00404"/>
</dbReference>
<keyword evidence="4 9" id="KW-0686">Riboflavin biosynthesis</keyword>
<evidence type="ECO:0000313" key="10">
    <source>
        <dbReference type="EMBL" id="VIP03222.1"/>
    </source>
</evidence>
<gene>
    <name evidence="9" type="primary">ribH</name>
    <name evidence="10" type="ORF">GMBLW1_07380</name>
</gene>
<dbReference type="KEGG" id="tim:GMBLW1_07380"/>
<dbReference type="GO" id="GO:0009231">
    <property type="term" value="P:riboflavin biosynthetic process"/>
    <property type="evidence" value="ECO:0007669"/>
    <property type="project" value="UniProtKB-UniRule"/>
</dbReference>
<dbReference type="InParanoid" id="A0A6C2YQQ9"/>
<evidence type="ECO:0000256" key="5">
    <source>
        <dbReference type="ARBA" id="ARBA00022679"/>
    </source>
</evidence>
<dbReference type="Pfam" id="PF00885">
    <property type="entry name" value="DMRL_synthase"/>
    <property type="match status" value="1"/>
</dbReference>
<comment type="catalytic activity">
    <reaction evidence="6 9">
        <text>(2S)-2-hydroxy-3-oxobutyl phosphate + 5-amino-6-(D-ribitylamino)uracil = 6,7-dimethyl-8-(1-D-ribityl)lumazine + phosphate + 2 H2O + H(+)</text>
        <dbReference type="Rhea" id="RHEA:26152"/>
        <dbReference type="ChEBI" id="CHEBI:15377"/>
        <dbReference type="ChEBI" id="CHEBI:15378"/>
        <dbReference type="ChEBI" id="CHEBI:15934"/>
        <dbReference type="ChEBI" id="CHEBI:43474"/>
        <dbReference type="ChEBI" id="CHEBI:58201"/>
        <dbReference type="ChEBI" id="CHEBI:58830"/>
        <dbReference type="EC" id="2.5.1.78"/>
    </reaction>
</comment>
<dbReference type="InterPro" id="IPR036467">
    <property type="entry name" value="LS/RS_sf"/>
</dbReference>
<dbReference type="SUPFAM" id="SSF52121">
    <property type="entry name" value="Lumazine synthase"/>
    <property type="match status" value="1"/>
</dbReference>
<keyword evidence="5 9" id="KW-0808">Transferase</keyword>
<dbReference type="InterPro" id="IPR002180">
    <property type="entry name" value="LS/RS"/>
</dbReference>
<feature type="binding site" evidence="9">
    <location>
        <begin position="57"/>
        <end position="59"/>
    </location>
    <ligand>
        <name>5-amino-6-(D-ribitylamino)uracil</name>
        <dbReference type="ChEBI" id="CHEBI:15934"/>
    </ligand>
</feature>
<feature type="binding site" evidence="9">
    <location>
        <position position="128"/>
    </location>
    <ligand>
        <name>(2S)-2-hydroxy-3-oxobutyl phosphate</name>
        <dbReference type="ChEBI" id="CHEBI:58830"/>
    </ligand>
</feature>
<dbReference type="HAMAP" id="MF_00178">
    <property type="entry name" value="Lumazine_synth"/>
    <property type="match status" value="1"/>
</dbReference>
<evidence type="ECO:0000256" key="3">
    <source>
        <dbReference type="ARBA" id="ARBA00012664"/>
    </source>
</evidence>